<evidence type="ECO:0000256" key="1">
    <source>
        <dbReference type="SAM" id="SignalP"/>
    </source>
</evidence>
<evidence type="ECO:0008006" key="4">
    <source>
        <dbReference type="Google" id="ProtNLM"/>
    </source>
</evidence>
<feature type="signal peptide" evidence="1">
    <location>
        <begin position="1"/>
        <end position="22"/>
    </location>
</feature>
<keyword evidence="3" id="KW-1185">Reference proteome</keyword>
<reference evidence="2 3" key="1">
    <citation type="submission" date="2016-03" db="EMBL/GenBank/DDBJ databases">
        <title>Niastella vici sp. nov., isolated from farmland soil.</title>
        <authorList>
            <person name="Chen L."/>
            <person name="Wang D."/>
            <person name="Yang S."/>
            <person name="Wang G."/>
        </authorList>
    </citation>
    <scope>NUCLEOTIDE SEQUENCE [LARGE SCALE GENOMIC DNA]</scope>
    <source>
        <strain evidence="2 3">DJ57</strain>
    </source>
</reference>
<dbReference type="InterPro" id="IPR045391">
    <property type="entry name" value="DUF6520"/>
</dbReference>
<feature type="chain" id="PRO_5012076825" description="Secreted protein" evidence="1">
    <location>
        <begin position="23"/>
        <end position="87"/>
    </location>
</feature>
<organism evidence="2 3">
    <name type="scientific">Niastella vici</name>
    <dbReference type="NCBI Taxonomy" id="1703345"/>
    <lineage>
        <taxon>Bacteria</taxon>
        <taxon>Pseudomonadati</taxon>
        <taxon>Bacteroidota</taxon>
        <taxon>Chitinophagia</taxon>
        <taxon>Chitinophagales</taxon>
        <taxon>Chitinophagaceae</taxon>
        <taxon>Niastella</taxon>
    </lineage>
</organism>
<evidence type="ECO:0000313" key="3">
    <source>
        <dbReference type="Proteomes" id="UP000192796"/>
    </source>
</evidence>
<dbReference type="Pfam" id="PF20130">
    <property type="entry name" value="DUF6520"/>
    <property type="match status" value="1"/>
</dbReference>
<dbReference type="EMBL" id="LVYD01000045">
    <property type="protein sequence ID" value="OQP63530.1"/>
    <property type="molecule type" value="Genomic_DNA"/>
</dbReference>
<keyword evidence="1" id="KW-0732">Signal</keyword>
<evidence type="ECO:0000313" key="2">
    <source>
        <dbReference type="EMBL" id="OQP63530.1"/>
    </source>
</evidence>
<gene>
    <name evidence="2" type="ORF">A3860_24635</name>
</gene>
<dbReference type="RefSeq" id="WP_081147793.1">
    <property type="nucleotide sequence ID" value="NZ_LVYD01000045.1"/>
</dbReference>
<proteinExistence type="predicted"/>
<protein>
    <recommendedName>
        <fullName evidence="4">Secreted protein</fullName>
    </recommendedName>
</protein>
<name>A0A1V9FYY2_9BACT</name>
<sequence length="87" mass="9878">MKKIKIVLNAIAITIAIAGAFATRYCMQNNTSQYIPENNSFKPAGEFGIDYNCYDSKNTCTFYRPDSVARPQEFLPFRKGEFVPVNK</sequence>
<dbReference type="AlphaFoldDB" id="A0A1V9FYY2"/>
<accession>A0A1V9FYY2</accession>
<comment type="caution">
    <text evidence="2">The sequence shown here is derived from an EMBL/GenBank/DDBJ whole genome shotgun (WGS) entry which is preliminary data.</text>
</comment>
<dbReference type="Proteomes" id="UP000192796">
    <property type="component" value="Unassembled WGS sequence"/>
</dbReference>
<dbReference type="OrthoDB" id="680073at2"/>